<dbReference type="Pfam" id="PF13376">
    <property type="entry name" value="OmdA"/>
    <property type="match status" value="1"/>
</dbReference>
<evidence type="ECO:0000313" key="2">
    <source>
        <dbReference type="Proteomes" id="UP000680815"/>
    </source>
</evidence>
<proteinExistence type="predicted"/>
<dbReference type="RefSeq" id="WP_209350555.1">
    <property type="nucleotide sequence ID" value="NZ_JAGIYZ010000003.1"/>
</dbReference>
<name>A0ABS4AP72_9PROT</name>
<sequence length="207" mass="21920">MPDTPRTPLDIPLVEAPTRAAWRAWLEANHATSGSVWLVLNRKDSGLPVLPAAEAAEEALCFGWIDSRPGKLDARRSLLLMSPRKPGSAWSGLNKDRVARLAAAGLMAPAGIAAVDRAKADGSWVLLAGATALVEPPDLLAALAAAPGAEAAWAGFPPSHRRANLEWIAQAKRPDTRAARIAQIADRATRGERAKTWPRVAGGKGRD</sequence>
<gene>
    <name evidence="1" type="ORF">J5Y09_04470</name>
</gene>
<organism evidence="1 2">
    <name type="scientific">Roseomonas nitratireducens</name>
    <dbReference type="NCBI Taxonomy" id="2820810"/>
    <lineage>
        <taxon>Bacteria</taxon>
        <taxon>Pseudomonadati</taxon>
        <taxon>Pseudomonadota</taxon>
        <taxon>Alphaproteobacteria</taxon>
        <taxon>Acetobacterales</taxon>
        <taxon>Roseomonadaceae</taxon>
        <taxon>Roseomonas</taxon>
    </lineage>
</organism>
<comment type="caution">
    <text evidence="1">The sequence shown here is derived from an EMBL/GenBank/DDBJ whole genome shotgun (WGS) entry which is preliminary data.</text>
</comment>
<dbReference type="Proteomes" id="UP000680815">
    <property type="component" value="Unassembled WGS sequence"/>
</dbReference>
<accession>A0ABS4AP72</accession>
<dbReference type="EMBL" id="JAGIYZ010000003">
    <property type="protein sequence ID" value="MBP0463155.1"/>
    <property type="molecule type" value="Genomic_DNA"/>
</dbReference>
<keyword evidence="2" id="KW-1185">Reference proteome</keyword>
<reference evidence="1 2" key="1">
    <citation type="submission" date="2021-03" db="EMBL/GenBank/DDBJ databases">
        <authorList>
            <person name="So Y."/>
        </authorList>
    </citation>
    <scope>NUCLEOTIDE SEQUENCE [LARGE SCALE GENOMIC DNA]</scope>
    <source>
        <strain evidence="1 2">PWR1</strain>
    </source>
</reference>
<evidence type="ECO:0000313" key="1">
    <source>
        <dbReference type="EMBL" id="MBP0463155.1"/>
    </source>
</evidence>
<protein>
    <submittedName>
        <fullName evidence="1">YdeI/OmpD-associated family protein</fullName>
    </submittedName>
</protein>